<evidence type="ECO:0000313" key="1">
    <source>
        <dbReference type="EMBL" id="KAI0094177.1"/>
    </source>
</evidence>
<gene>
    <name evidence="1" type="ORF">BDY19DRAFT_901427</name>
</gene>
<reference evidence="1" key="1">
    <citation type="journal article" date="2021" name="Environ. Microbiol.">
        <title>Gene family expansions and transcriptome signatures uncover fungal adaptations to wood decay.</title>
        <authorList>
            <person name="Hage H."/>
            <person name="Miyauchi S."/>
            <person name="Viragh M."/>
            <person name="Drula E."/>
            <person name="Min B."/>
            <person name="Chaduli D."/>
            <person name="Navarro D."/>
            <person name="Favel A."/>
            <person name="Norest M."/>
            <person name="Lesage-Meessen L."/>
            <person name="Balint B."/>
            <person name="Merenyi Z."/>
            <person name="de Eugenio L."/>
            <person name="Morin E."/>
            <person name="Martinez A.T."/>
            <person name="Baldrian P."/>
            <person name="Stursova M."/>
            <person name="Martinez M.J."/>
            <person name="Novotny C."/>
            <person name="Magnuson J.K."/>
            <person name="Spatafora J.W."/>
            <person name="Maurice S."/>
            <person name="Pangilinan J."/>
            <person name="Andreopoulos W."/>
            <person name="LaButti K."/>
            <person name="Hundley H."/>
            <person name="Na H."/>
            <person name="Kuo A."/>
            <person name="Barry K."/>
            <person name="Lipzen A."/>
            <person name="Henrissat B."/>
            <person name="Riley R."/>
            <person name="Ahrendt S."/>
            <person name="Nagy L.G."/>
            <person name="Grigoriev I.V."/>
            <person name="Martin F."/>
            <person name="Rosso M.N."/>
        </authorList>
    </citation>
    <scope>NUCLEOTIDE SEQUENCE</scope>
    <source>
        <strain evidence="1">CBS 384.51</strain>
    </source>
</reference>
<dbReference type="Proteomes" id="UP001055072">
    <property type="component" value="Unassembled WGS sequence"/>
</dbReference>
<accession>A0ACB8UI92</accession>
<proteinExistence type="predicted"/>
<evidence type="ECO:0000313" key="2">
    <source>
        <dbReference type="Proteomes" id="UP001055072"/>
    </source>
</evidence>
<name>A0ACB8UI92_9APHY</name>
<protein>
    <submittedName>
        <fullName evidence="1">Uncharacterized protein</fullName>
    </submittedName>
</protein>
<sequence length="160" mass="18228">MTFEPIKPIYVEDPSLLYSPSSITTLLYLCSTDEAIRILRTRRTLGITIYVLYVTFHGPHPLKHTIQVSNADSRIATRPTFHNQESICFYAVDLCTIAKAGAGYCLEGNRCTDSELTRMWAVQATRRRESPGLCGLVRWKPNALTQRHVVTEETRKNWPV</sequence>
<keyword evidence="2" id="KW-1185">Reference proteome</keyword>
<dbReference type="EMBL" id="MU274900">
    <property type="protein sequence ID" value="KAI0094177.1"/>
    <property type="molecule type" value="Genomic_DNA"/>
</dbReference>
<comment type="caution">
    <text evidence="1">The sequence shown here is derived from an EMBL/GenBank/DDBJ whole genome shotgun (WGS) entry which is preliminary data.</text>
</comment>
<organism evidence="1 2">
    <name type="scientific">Irpex rosettiformis</name>
    <dbReference type="NCBI Taxonomy" id="378272"/>
    <lineage>
        <taxon>Eukaryota</taxon>
        <taxon>Fungi</taxon>
        <taxon>Dikarya</taxon>
        <taxon>Basidiomycota</taxon>
        <taxon>Agaricomycotina</taxon>
        <taxon>Agaricomycetes</taxon>
        <taxon>Polyporales</taxon>
        <taxon>Irpicaceae</taxon>
        <taxon>Irpex</taxon>
    </lineage>
</organism>